<dbReference type="EMBL" id="JYBP01000003">
    <property type="protein sequence ID" value="KJE27398.1"/>
    <property type="molecule type" value="Genomic_DNA"/>
</dbReference>
<dbReference type="InterPro" id="IPR003594">
    <property type="entry name" value="HATPase_dom"/>
</dbReference>
<keyword evidence="1" id="KW-0723">Serine/threonine-protein kinase</keyword>
<accession>A0A0D8BT76</accession>
<dbReference type="AlphaFoldDB" id="A0A0D8BT76"/>
<dbReference type="RefSeq" id="WP_044732880.1">
    <property type="nucleotide sequence ID" value="NZ_JYBP01000003.1"/>
</dbReference>
<dbReference type="Pfam" id="PF13581">
    <property type="entry name" value="HATPase_c_2"/>
    <property type="match status" value="1"/>
</dbReference>
<dbReference type="Gene3D" id="3.30.565.10">
    <property type="entry name" value="Histidine kinase-like ATPase, C-terminal domain"/>
    <property type="match status" value="1"/>
</dbReference>
<name>A0A0D8BT76_GEOKU</name>
<evidence type="ECO:0000259" key="2">
    <source>
        <dbReference type="Pfam" id="PF13581"/>
    </source>
</evidence>
<dbReference type="SUPFAM" id="SSF55874">
    <property type="entry name" value="ATPase domain of HSP90 chaperone/DNA topoisomerase II/histidine kinase"/>
    <property type="match status" value="1"/>
</dbReference>
<protein>
    <submittedName>
        <fullName evidence="3">Histidine kinase-, DNA gyrase B-, and HSP90-like ATPase family protein</fullName>
    </submittedName>
</protein>
<evidence type="ECO:0000313" key="4">
    <source>
        <dbReference type="Proteomes" id="UP000032522"/>
    </source>
</evidence>
<evidence type="ECO:0000256" key="1">
    <source>
        <dbReference type="ARBA" id="ARBA00022527"/>
    </source>
</evidence>
<dbReference type="CDD" id="cd16936">
    <property type="entry name" value="HATPase_RsbW-like"/>
    <property type="match status" value="1"/>
</dbReference>
<reference evidence="3 4" key="1">
    <citation type="submission" date="2015-01" db="EMBL/GenBank/DDBJ databases">
        <authorList>
            <person name="Filippidou S."/>
            <person name="Jeanneret N."/>
            <person name="Russel-Delif L."/>
            <person name="Junier T."/>
            <person name="Wunderlin T."/>
            <person name="Molina V."/>
            <person name="Johnson S.L."/>
            <person name="Davenport K.W."/>
            <person name="Chain P.S."/>
            <person name="Dorador C."/>
            <person name="Junier P."/>
        </authorList>
    </citation>
    <scope>NUCLEOTIDE SEQUENCE [LARGE SCALE GENOMIC DNA]</scope>
    <source>
        <strain evidence="3 4">Et7/4</strain>
    </source>
</reference>
<dbReference type="PANTHER" id="PTHR35526">
    <property type="entry name" value="ANTI-SIGMA-F FACTOR RSBW-RELATED"/>
    <property type="match status" value="1"/>
</dbReference>
<dbReference type="InterPro" id="IPR036890">
    <property type="entry name" value="HATPase_C_sf"/>
</dbReference>
<evidence type="ECO:0000313" key="3">
    <source>
        <dbReference type="EMBL" id="KJE27398.1"/>
    </source>
</evidence>
<sequence length="162" mass="17644">MKEHETVVQLSIPADAQFIDVARLTLYGLAAKMGFSYEEIEDMKVAVSEACNNAVLHAYNGRGGVIHLCFEMRADALSITVKDEGKGFDYKRVSKQTAPLSAKPLEDVKAGGLGLFLMEALMDDVSVTTKGGTEVRLTKFRHRGEGEHAHDCISPSSVQEQA</sequence>
<keyword evidence="3" id="KW-0418">Kinase</keyword>
<dbReference type="PATRIC" id="fig|1462.6.peg.3870"/>
<dbReference type="PANTHER" id="PTHR35526:SF3">
    <property type="entry name" value="ANTI-SIGMA-F FACTOR RSBW"/>
    <property type="match status" value="1"/>
</dbReference>
<proteinExistence type="predicted"/>
<dbReference type="InterPro" id="IPR050267">
    <property type="entry name" value="Anti-sigma-factor_SerPK"/>
</dbReference>
<feature type="domain" description="Histidine kinase/HSP90-like ATPase" evidence="2">
    <location>
        <begin position="13"/>
        <end position="139"/>
    </location>
</feature>
<comment type="caution">
    <text evidence="3">The sequence shown here is derived from an EMBL/GenBank/DDBJ whole genome shotgun (WGS) entry which is preliminary data.</text>
</comment>
<dbReference type="Proteomes" id="UP000032522">
    <property type="component" value="Unassembled WGS sequence"/>
</dbReference>
<dbReference type="GO" id="GO:0004674">
    <property type="term" value="F:protein serine/threonine kinase activity"/>
    <property type="evidence" value="ECO:0007669"/>
    <property type="project" value="UniProtKB-KW"/>
</dbReference>
<keyword evidence="3" id="KW-0808">Transferase</keyword>
<dbReference type="OrthoDB" id="9798941at2"/>
<dbReference type="NCBIfam" id="NF003144">
    <property type="entry name" value="PRK04069.1"/>
    <property type="match status" value="1"/>
</dbReference>
<organism evidence="3 4">
    <name type="scientific">Geobacillus kaustophilus</name>
    <dbReference type="NCBI Taxonomy" id="1462"/>
    <lineage>
        <taxon>Bacteria</taxon>
        <taxon>Bacillati</taxon>
        <taxon>Bacillota</taxon>
        <taxon>Bacilli</taxon>
        <taxon>Bacillales</taxon>
        <taxon>Anoxybacillaceae</taxon>
        <taxon>Geobacillus</taxon>
        <taxon>Geobacillus thermoleovorans group</taxon>
    </lineage>
</organism>
<gene>
    <name evidence="3" type="ORF">LG52_3514</name>
</gene>